<evidence type="ECO:0000313" key="1">
    <source>
        <dbReference type="EMBL" id="GKT29256.1"/>
    </source>
</evidence>
<organism evidence="1 2">
    <name type="scientific">Aduncisulcus paluster</name>
    <dbReference type="NCBI Taxonomy" id="2918883"/>
    <lineage>
        <taxon>Eukaryota</taxon>
        <taxon>Metamonada</taxon>
        <taxon>Carpediemonas-like organisms</taxon>
        <taxon>Aduncisulcus</taxon>
    </lineage>
</organism>
<proteinExistence type="predicted"/>
<comment type="caution">
    <text evidence="1">The sequence shown here is derived from an EMBL/GenBank/DDBJ whole genome shotgun (WGS) entry which is preliminary data.</text>
</comment>
<evidence type="ECO:0000313" key="2">
    <source>
        <dbReference type="Proteomes" id="UP001057375"/>
    </source>
</evidence>
<protein>
    <submittedName>
        <fullName evidence="1">Uncharacterized protein</fullName>
    </submittedName>
</protein>
<dbReference type="Proteomes" id="UP001057375">
    <property type="component" value="Unassembled WGS sequence"/>
</dbReference>
<feature type="non-terminal residue" evidence="1">
    <location>
        <position position="12"/>
    </location>
</feature>
<gene>
    <name evidence="1" type="ORF">ADUPG1_005213</name>
</gene>
<reference evidence="1" key="1">
    <citation type="submission" date="2022-03" db="EMBL/GenBank/DDBJ databases">
        <title>Draft genome sequence of Aduncisulcus paluster, a free-living microaerophilic Fornicata.</title>
        <authorList>
            <person name="Yuyama I."/>
            <person name="Kume K."/>
            <person name="Tamura T."/>
            <person name="Inagaki Y."/>
            <person name="Hashimoto T."/>
        </authorList>
    </citation>
    <scope>NUCLEOTIDE SEQUENCE</scope>
    <source>
        <strain evidence="1">NY0171</strain>
    </source>
</reference>
<accession>A0ABQ5K9M3</accession>
<dbReference type="EMBL" id="BQXS01008245">
    <property type="protein sequence ID" value="GKT29256.1"/>
    <property type="molecule type" value="Genomic_DNA"/>
</dbReference>
<keyword evidence="2" id="KW-1185">Reference proteome</keyword>
<name>A0ABQ5K9M3_9EUKA</name>
<sequence>MFHGKSSPYGFE</sequence>